<dbReference type="AlphaFoldDB" id="A0A5S4HIP1"/>
<accession>A0A5S4HIP1</accession>
<dbReference type="OrthoDB" id="3535817at2"/>
<feature type="region of interest" description="Disordered" evidence="1">
    <location>
        <begin position="1"/>
        <end position="37"/>
    </location>
</feature>
<sequence length="285" mass="31651">MGQVGLVDQGLDHRMGRTGTARSRSADTMNRRGSSYQASEQRKWQGIENALIGLAKLAKSYLTCWYPLSRGGSCKIRSSRRALDGAGERAVYRPPSTLLLHRQSVVTRHGHFEAAGDVVVSFGHTRRMDSAGNQYAFVIQTRDKLDRKWSWVLDYGAADDGVAGSGVEDDIAGSPLSFARATFDAYLNHLIVVAPGAVDYYLFEDECDTEWRILVWDVPSTEYSRYSSVPPPGDPVRRGYALAMAVERVEPQAVCTWPGHVVRRRLHDKWRAAQQDSETVSGEDG</sequence>
<keyword evidence="3" id="KW-1185">Reference proteome</keyword>
<evidence type="ECO:0000313" key="3">
    <source>
        <dbReference type="Proteomes" id="UP000306628"/>
    </source>
</evidence>
<evidence type="ECO:0000256" key="1">
    <source>
        <dbReference type="SAM" id="MobiDB-lite"/>
    </source>
</evidence>
<evidence type="ECO:0000313" key="2">
    <source>
        <dbReference type="EMBL" id="TMR38870.1"/>
    </source>
</evidence>
<name>A0A5S4HIP1_9ACTN</name>
<dbReference type="EMBL" id="VCKX01000006">
    <property type="protein sequence ID" value="TMR38870.1"/>
    <property type="molecule type" value="Genomic_DNA"/>
</dbReference>
<comment type="caution">
    <text evidence="2">The sequence shown here is derived from an EMBL/GenBank/DDBJ whole genome shotgun (WGS) entry which is preliminary data.</text>
</comment>
<gene>
    <name evidence="2" type="ORF">ETD85_03380</name>
</gene>
<feature type="compositionally biased region" description="Polar residues" evidence="1">
    <location>
        <begin position="20"/>
        <end position="37"/>
    </location>
</feature>
<dbReference type="Proteomes" id="UP000306628">
    <property type="component" value="Unassembled WGS sequence"/>
</dbReference>
<reference evidence="2 3" key="1">
    <citation type="submission" date="2019-05" db="EMBL/GenBank/DDBJ databases">
        <title>Draft genome sequence of Nonomuraea zeae DSM 100528.</title>
        <authorList>
            <person name="Saricaoglu S."/>
            <person name="Isik K."/>
        </authorList>
    </citation>
    <scope>NUCLEOTIDE SEQUENCE [LARGE SCALE GENOMIC DNA]</scope>
    <source>
        <strain evidence="2 3">DSM 100528</strain>
    </source>
</reference>
<dbReference type="RefSeq" id="WP_138688095.1">
    <property type="nucleotide sequence ID" value="NZ_JBHSAZ010000076.1"/>
</dbReference>
<proteinExistence type="predicted"/>
<protein>
    <submittedName>
        <fullName evidence="2">Uncharacterized protein</fullName>
    </submittedName>
</protein>
<organism evidence="2 3">
    <name type="scientific">Nonomuraea zeae</name>
    <dbReference type="NCBI Taxonomy" id="1642303"/>
    <lineage>
        <taxon>Bacteria</taxon>
        <taxon>Bacillati</taxon>
        <taxon>Actinomycetota</taxon>
        <taxon>Actinomycetes</taxon>
        <taxon>Streptosporangiales</taxon>
        <taxon>Streptosporangiaceae</taxon>
        <taxon>Nonomuraea</taxon>
    </lineage>
</organism>